<keyword evidence="2" id="KW-1185">Reference proteome</keyword>
<protein>
    <submittedName>
        <fullName evidence="1">Uncharacterized protein</fullName>
    </submittedName>
</protein>
<sequence length="159" mass="16885">MTTENILAAAPVEVPKNGKVTVNYTLKPTGPDQKWAFKDSSGEDAETIHLQFLGVKDGGTGVSGKATLVIELVETDLVFADKQDTADKKYDGMEICGETDGGTAGIKKAKKMNGSPQFLEIEVEAPGKDACSFSFKWAAEDASGNLVLSADPDMQLDPQ</sequence>
<dbReference type="Proteomes" id="UP000184170">
    <property type="component" value="Unassembled WGS sequence"/>
</dbReference>
<gene>
    <name evidence="1" type="ORF">SAMN04487965_1501</name>
</gene>
<dbReference type="AlphaFoldDB" id="A0A1M4ZCQ7"/>
<reference evidence="2" key="1">
    <citation type="submission" date="2016-11" db="EMBL/GenBank/DDBJ databases">
        <authorList>
            <person name="Varghese N."/>
            <person name="Submissions S."/>
        </authorList>
    </citation>
    <scope>NUCLEOTIDE SEQUENCE [LARGE SCALE GENOMIC DNA]</scope>
    <source>
        <strain evidence="2">CGMCC 1.7063</strain>
    </source>
</reference>
<name>A0A1M4ZCQ7_9GAMM</name>
<dbReference type="EMBL" id="FQVA01000001">
    <property type="protein sequence ID" value="SHF15562.1"/>
    <property type="molecule type" value="Genomic_DNA"/>
</dbReference>
<dbReference type="RefSeq" id="WP_073273227.1">
    <property type="nucleotide sequence ID" value="NZ_FQVA01000001.1"/>
</dbReference>
<evidence type="ECO:0000313" key="2">
    <source>
        <dbReference type="Proteomes" id="UP000184170"/>
    </source>
</evidence>
<dbReference type="OrthoDB" id="5734627at2"/>
<proteinExistence type="predicted"/>
<accession>A0A1M4ZCQ7</accession>
<evidence type="ECO:0000313" key="1">
    <source>
        <dbReference type="EMBL" id="SHF15562.1"/>
    </source>
</evidence>
<organism evidence="1 2">
    <name type="scientific">Microbulbifer donghaiensis</name>
    <dbReference type="NCBI Taxonomy" id="494016"/>
    <lineage>
        <taxon>Bacteria</taxon>
        <taxon>Pseudomonadati</taxon>
        <taxon>Pseudomonadota</taxon>
        <taxon>Gammaproteobacteria</taxon>
        <taxon>Cellvibrionales</taxon>
        <taxon>Microbulbiferaceae</taxon>
        <taxon>Microbulbifer</taxon>
    </lineage>
</organism>